<keyword evidence="4" id="KW-1185">Reference proteome</keyword>
<evidence type="ECO:0000256" key="1">
    <source>
        <dbReference type="SAM" id="Coils"/>
    </source>
</evidence>
<reference evidence="3 4" key="1">
    <citation type="journal article" date="2018" name="New Phytol.">
        <title>Phylogenomics of Endogonaceae and evolution of mycorrhizas within Mucoromycota.</title>
        <authorList>
            <person name="Chang Y."/>
            <person name="Desiro A."/>
            <person name="Na H."/>
            <person name="Sandor L."/>
            <person name="Lipzen A."/>
            <person name="Clum A."/>
            <person name="Barry K."/>
            <person name="Grigoriev I.V."/>
            <person name="Martin F.M."/>
            <person name="Stajich J.E."/>
            <person name="Smith M.E."/>
            <person name="Bonito G."/>
            <person name="Spatafora J.W."/>
        </authorList>
    </citation>
    <scope>NUCLEOTIDE SEQUENCE [LARGE SCALE GENOMIC DNA]</scope>
    <source>
        <strain evidence="3 4">GMNB39</strain>
    </source>
</reference>
<name>A0A433D9Z3_9FUNG</name>
<feature type="compositionally biased region" description="Polar residues" evidence="2">
    <location>
        <begin position="342"/>
        <end position="354"/>
    </location>
</feature>
<accession>A0A433D9Z3</accession>
<feature type="region of interest" description="Disordered" evidence="2">
    <location>
        <begin position="223"/>
        <end position="267"/>
    </location>
</feature>
<keyword evidence="1" id="KW-0175">Coiled coil</keyword>
<evidence type="ECO:0000313" key="3">
    <source>
        <dbReference type="EMBL" id="RUP47642.1"/>
    </source>
</evidence>
<evidence type="ECO:0000313" key="4">
    <source>
        <dbReference type="Proteomes" id="UP000268093"/>
    </source>
</evidence>
<gene>
    <name evidence="3" type="ORF">BC936DRAFT_145498</name>
</gene>
<dbReference type="PROSITE" id="PS50096">
    <property type="entry name" value="IQ"/>
    <property type="match status" value="1"/>
</dbReference>
<feature type="coiled-coil region" evidence="1">
    <location>
        <begin position="169"/>
        <end position="210"/>
    </location>
</feature>
<dbReference type="Proteomes" id="UP000268093">
    <property type="component" value="Unassembled WGS sequence"/>
</dbReference>
<feature type="region of interest" description="Disordered" evidence="2">
    <location>
        <begin position="342"/>
        <end position="388"/>
    </location>
</feature>
<organism evidence="3 4">
    <name type="scientific">Jimgerdemannia flammicorona</name>
    <dbReference type="NCBI Taxonomy" id="994334"/>
    <lineage>
        <taxon>Eukaryota</taxon>
        <taxon>Fungi</taxon>
        <taxon>Fungi incertae sedis</taxon>
        <taxon>Mucoromycota</taxon>
        <taxon>Mucoromycotina</taxon>
        <taxon>Endogonomycetes</taxon>
        <taxon>Endogonales</taxon>
        <taxon>Endogonaceae</taxon>
        <taxon>Jimgerdemannia</taxon>
    </lineage>
</organism>
<comment type="caution">
    <text evidence="3">The sequence shown here is derived from an EMBL/GenBank/DDBJ whole genome shotgun (WGS) entry which is preliminary data.</text>
</comment>
<proteinExistence type="predicted"/>
<dbReference type="EMBL" id="RBNI01004263">
    <property type="protein sequence ID" value="RUP47642.1"/>
    <property type="molecule type" value="Genomic_DNA"/>
</dbReference>
<dbReference type="AlphaFoldDB" id="A0A433D9Z3"/>
<feature type="compositionally biased region" description="Basic and acidic residues" evidence="2">
    <location>
        <begin position="367"/>
        <end position="388"/>
    </location>
</feature>
<protein>
    <submittedName>
        <fullName evidence="3">Uncharacterized protein</fullName>
    </submittedName>
</protein>
<evidence type="ECO:0000256" key="2">
    <source>
        <dbReference type="SAM" id="MobiDB-lite"/>
    </source>
</evidence>
<sequence length="388" mass="43602">MARQQHIPIIPQREPISELGLFLNKQSGSSCSSLASSGRDLLDSNEEECLSRVGQRQVDPTPLSATPDVSPVDLQTSFCDFEYIILCIVEEPVVHDADMGEMKHVLRGLARWWLGGLNNRITKFQAAAKGYLVRKEPQFSRLLRKRAPKADNDLVPQLEQRMDQEAKSREAMEGRFEEVVEEVRLLQEQVDVMQEEMDLYKEKLETADTEILPQLLPQLVVVQHHASSGKPARSSKENSTPPPSNKPAHANPSIKASIDPPCSRTPRAAVPDRLAAKLNAHKVASDQTKMTTARVPSSILVSRASLREGKRTVLGSAKATTNVRSGKSTAVRKPPMWRLQSFQTTLPPSFSARGQSREKARLRRRQRDANRNEKYKEQMEEGVYHMEE</sequence>